<name>A0A814DJP6_9BILA</name>
<evidence type="ECO:0000313" key="2">
    <source>
        <dbReference type="Proteomes" id="UP000663879"/>
    </source>
</evidence>
<evidence type="ECO:0000313" key="1">
    <source>
        <dbReference type="EMBL" id="CAF0955371.1"/>
    </source>
</evidence>
<proteinExistence type="predicted"/>
<dbReference type="GO" id="GO:0016020">
    <property type="term" value="C:membrane"/>
    <property type="evidence" value="ECO:0007669"/>
    <property type="project" value="InterPro"/>
</dbReference>
<dbReference type="InterPro" id="IPR026082">
    <property type="entry name" value="ABCA"/>
</dbReference>
<accession>A0A814DJP6</accession>
<reference evidence="1" key="1">
    <citation type="submission" date="2021-02" db="EMBL/GenBank/DDBJ databases">
        <authorList>
            <person name="Nowell W R."/>
        </authorList>
    </citation>
    <scope>NUCLEOTIDE SEQUENCE</scope>
    <source>
        <strain evidence="1">Ploen Becks lab</strain>
    </source>
</reference>
<dbReference type="AlphaFoldDB" id="A0A814DJP6"/>
<comment type="caution">
    <text evidence="1">The sequence shown here is derived from an EMBL/GenBank/DDBJ whole genome shotgun (WGS) entry which is preliminary data.</text>
</comment>
<keyword evidence="2" id="KW-1185">Reference proteome</keyword>
<gene>
    <name evidence="1" type="ORF">OXX778_LOCUS14166</name>
</gene>
<dbReference type="GO" id="GO:0140359">
    <property type="term" value="F:ABC-type transporter activity"/>
    <property type="evidence" value="ECO:0007669"/>
    <property type="project" value="InterPro"/>
</dbReference>
<dbReference type="PANTHER" id="PTHR19229:SF250">
    <property type="entry name" value="ABC TRANSPORTER DOMAIN-CONTAINING PROTEIN-RELATED"/>
    <property type="match status" value="1"/>
</dbReference>
<dbReference type="EMBL" id="CAJNOC010002859">
    <property type="protein sequence ID" value="CAF0955371.1"/>
    <property type="molecule type" value="Genomic_DNA"/>
</dbReference>
<organism evidence="1 2">
    <name type="scientific">Brachionus calyciflorus</name>
    <dbReference type="NCBI Taxonomy" id="104777"/>
    <lineage>
        <taxon>Eukaryota</taxon>
        <taxon>Metazoa</taxon>
        <taxon>Spiralia</taxon>
        <taxon>Gnathifera</taxon>
        <taxon>Rotifera</taxon>
        <taxon>Eurotatoria</taxon>
        <taxon>Monogononta</taxon>
        <taxon>Pseudotrocha</taxon>
        <taxon>Ploima</taxon>
        <taxon>Brachionidae</taxon>
        <taxon>Brachionus</taxon>
    </lineage>
</organism>
<sequence length="257" mass="29718">MVDGYFRCMGSVQHLKTKFGDGYTLTIKLREMSNHTVTHMNTSLYRSIDDISNEHTTQRPTCSKHQTTNKYINTILYELKTKIHPECKLKERNFNNVYQFELKTPQNDSSYDIGDIYRLIELNKLRFNICDYSLSQNTLDNVFINFVKEQTSKKVSLDKEDSKLLPSDDSEEEIENTRCEKKFLIDKNPDTDDLLIDAIDENLIDFESVSNSPKLVLSNNDSPRNLGTFSLLNNFNNDNLKYSKSKGPILNDDISAL</sequence>
<protein>
    <submittedName>
        <fullName evidence="1">Uncharacterized protein</fullName>
    </submittedName>
</protein>
<dbReference type="GO" id="GO:0005319">
    <property type="term" value="F:lipid transporter activity"/>
    <property type="evidence" value="ECO:0007669"/>
    <property type="project" value="TreeGrafter"/>
</dbReference>
<dbReference type="Proteomes" id="UP000663879">
    <property type="component" value="Unassembled WGS sequence"/>
</dbReference>
<dbReference type="PANTHER" id="PTHR19229">
    <property type="entry name" value="ATP-BINDING CASSETTE TRANSPORTER SUBFAMILY A ABCA"/>
    <property type="match status" value="1"/>
</dbReference>
<dbReference type="OrthoDB" id="10255969at2759"/>